<sequence>MAFDGIKTTNWFMNVDATKVENGEQLVAADKKETAIDSVLVDEHGKNEIAIDSNDRELEQALETKVAEKKTKKRKLKIATTSSSRELCEKVEVEVAMTQYFAVLPRDKLDDTLEDLFGFTSDFNIPLNQVKLNNLVSLSFGSKNIRCWKLLPYLLNQSTKLETLIIKEKDGYTTDVYTPLHQVKVLHILGYQGTAQELKRLKSFLRGRNCVELVRVEIAQVVVVDDGKILQTLGVSVSSKCKTEVAFSQHNPIFPHNVQICRGTFKEEEIGYVCMDTKKLDTGSRDAISRLPDEILGDILSFVPIKLAASTSLLSKR</sequence>
<evidence type="ECO:0000259" key="1">
    <source>
        <dbReference type="PROSITE" id="PS50181"/>
    </source>
</evidence>
<dbReference type="PANTHER" id="PTHR31293:SF22">
    <property type="entry name" value="BNAC06G06520D PROTEIN"/>
    <property type="match status" value="1"/>
</dbReference>
<organism evidence="2 3">
    <name type="scientific">Arabis nemorensis</name>
    <dbReference type="NCBI Taxonomy" id="586526"/>
    <lineage>
        <taxon>Eukaryota</taxon>
        <taxon>Viridiplantae</taxon>
        <taxon>Streptophyta</taxon>
        <taxon>Embryophyta</taxon>
        <taxon>Tracheophyta</taxon>
        <taxon>Spermatophyta</taxon>
        <taxon>Magnoliopsida</taxon>
        <taxon>eudicotyledons</taxon>
        <taxon>Gunneridae</taxon>
        <taxon>Pentapetalae</taxon>
        <taxon>rosids</taxon>
        <taxon>malvids</taxon>
        <taxon>Brassicales</taxon>
        <taxon>Brassicaceae</taxon>
        <taxon>Arabideae</taxon>
        <taxon>Arabis</taxon>
    </lineage>
</organism>
<reference evidence="2" key="1">
    <citation type="submission" date="2019-07" db="EMBL/GenBank/DDBJ databases">
        <authorList>
            <person name="Dittberner H."/>
        </authorList>
    </citation>
    <scope>NUCLEOTIDE SEQUENCE [LARGE SCALE GENOMIC DNA]</scope>
</reference>
<dbReference type="EMBL" id="CABITT030000005">
    <property type="protein sequence ID" value="VVB06298.1"/>
    <property type="molecule type" value="Genomic_DNA"/>
</dbReference>
<evidence type="ECO:0000313" key="2">
    <source>
        <dbReference type="EMBL" id="VVB06298.1"/>
    </source>
</evidence>
<name>A0A565BY25_9BRAS</name>
<dbReference type="InterPro" id="IPR036047">
    <property type="entry name" value="F-box-like_dom_sf"/>
</dbReference>
<dbReference type="Proteomes" id="UP000489600">
    <property type="component" value="Unassembled WGS sequence"/>
</dbReference>
<dbReference type="AlphaFoldDB" id="A0A565BY25"/>
<gene>
    <name evidence="2" type="ORF">ANE_LOCUS16742</name>
</gene>
<dbReference type="InterPro" id="IPR055294">
    <property type="entry name" value="FBL60-like"/>
</dbReference>
<dbReference type="PROSITE" id="PS50181">
    <property type="entry name" value="FBOX"/>
    <property type="match status" value="1"/>
</dbReference>
<dbReference type="Pfam" id="PF00646">
    <property type="entry name" value="F-box"/>
    <property type="match status" value="1"/>
</dbReference>
<dbReference type="PANTHER" id="PTHR31293">
    <property type="entry name" value="RNI-LIKE SUPERFAMILY PROTEIN"/>
    <property type="match status" value="1"/>
</dbReference>
<dbReference type="SUPFAM" id="SSF81383">
    <property type="entry name" value="F-box domain"/>
    <property type="match status" value="1"/>
</dbReference>
<comment type="caution">
    <text evidence="2">The sequence shown here is derived from an EMBL/GenBank/DDBJ whole genome shotgun (WGS) entry which is preliminary data.</text>
</comment>
<dbReference type="InterPro" id="IPR001810">
    <property type="entry name" value="F-box_dom"/>
</dbReference>
<dbReference type="OrthoDB" id="1025468at2759"/>
<protein>
    <recommendedName>
        <fullName evidence="1">F-box domain-containing protein</fullName>
    </recommendedName>
</protein>
<accession>A0A565BY25</accession>
<proteinExistence type="predicted"/>
<evidence type="ECO:0000313" key="3">
    <source>
        <dbReference type="Proteomes" id="UP000489600"/>
    </source>
</evidence>
<feature type="domain" description="F-box" evidence="1">
    <location>
        <begin position="285"/>
        <end position="317"/>
    </location>
</feature>
<keyword evidence="3" id="KW-1185">Reference proteome</keyword>